<protein>
    <submittedName>
        <fullName evidence="1">Uncharacterized protein</fullName>
    </submittedName>
</protein>
<reference evidence="3 4" key="1">
    <citation type="submission" date="2017-09" db="EMBL/GenBank/DDBJ databases">
        <title>Genomic, metabolic, and phenotypic characteristics of bacterial isolates from the natural microbiome of the model nematode Caenorhabditis elegans.</title>
        <authorList>
            <person name="Zimmermann J."/>
            <person name="Obeng N."/>
            <person name="Yang W."/>
            <person name="Obeng O."/>
            <person name="Kissoyan K."/>
            <person name="Pees B."/>
            <person name="Dirksen P."/>
            <person name="Hoppner M."/>
            <person name="Franke A."/>
            <person name="Rosenstiel P."/>
            <person name="Leippe M."/>
            <person name="Dierking K."/>
            <person name="Kaleta C."/>
            <person name="Schulenburg H."/>
        </authorList>
    </citation>
    <scope>NUCLEOTIDE SEQUENCE [LARGE SCALE GENOMIC DNA]</scope>
    <source>
        <strain evidence="1 4">MYb25</strain>
        <strain evidence="2 3">MYb44</strain>
    </source>
</reference>
<evidence type="ECO:0000313" key="4">
    <source>
        <dbReference type="Proteomes" id="UP000238534"/>
    </source>
</evidence>
<dbReference type="Proteomes" id="UP000238534">
    <property type="component" value="Unassembled WGS sequence"/>
</dbReference>
<dbReference type="EMBL" id="PCPP01000002">
    <property type="protein sequence ID" value="PRB83300.1"/>
    <property type="molecule type" value="Genomic_DNA"/>
</dbReference>
<organism evidence="1 4">
    <name type="scientific">Chryseobacterium culicis</name>
    <dbReference type="NCBI Taxonomy" id="680127"/>
    <lineage>
        <taxon>Bacteria</taxon>
        <taxon>Pseudomonadati</taxon>
        <taxon>Bacteroidota</taxon>
        <taxon>Flavobacteriia</taxon>
        <taxon>Flavobacteriales</taxon>
        <taxon>Weeksellaceae</taxon>
        <taxon>Chryseobacterium group</taxon>
        <taxon>Chryseobacterium</taxon>
    </lineage>
</organism>
<dbReference type="RefSeq" id="WP_105683048.1">
    <property type="nucleotide sequence ID" value="NZ_JBBGZD010000002.1"/>
</dbReference>
<dbReference type="OrthoDB" id="9904186at2"/>
<comment type="caution">
    <text evidence="1">The sequence shown here is derived from an EMBL/GenBank/DDBJ whole genome shotgun (WGS) entry which is preliminary data.</text>
</comment>
<dbReference type="EMBL" id="PCPH01000003">
    <property type="protein sequence ID" value="PRB89542.1"/>
    <property type="molecule type" value="Genomic_DNA"/>
</dbReference>
<evidence type="ECO:0000313" key="1">
    <source>
        <dbReference type="EMBL" id="PRB83300.1"/>
    </source>
</evidence>
<keyword evidence="3" id="KW-1185">Reference proteome</keyword>
<name>A0A2S9CS41_CHRCI</name>
<accession>A0A2S9CS41</accession>
<proteinExistence type="predicted"/>
<evidence type="ECO:0000313" key="2">
    <source>
        <dbReference type="EMBL" id="PRB89542.1"/>
    </source>
</evidence>
<sequence length="120" mass="13871">MSTATNLIMQDILTLISRKTQDVDYVNSCQTILIPITINLDELIFYPDQQLVKDAFACLASLNMQWIPFKDSKDGSKKVLLSVMNFMNIIEDKVVFKVPCFFLSEFAKVDFSLERYNCKR</sequence>
<dbReference type="AlphaFoldDB" id="A0A2S9CS41"/>
<dbReference type="Proteomes" id="UP000238325">
    <property type="component" value="Unassembled WGS sequence"/>
</dbReference>
<gene>
    <name evidence="1" type="ORF">CQ022_14380</name>
    <name evidence="2" type="ORF">CQ033_13275</name>
</gene>
<evidence type="ECO:0000313" key="3">
    <source>
        <dbReference type="Proteomes" id="UP000238325"/>
    </source>
</evidence>